<protein>
    <submittedName>
        <fullName evidence="1">Uncharacterized protein</fullName>
    </submittedName>
</protein>
<dbReference type="Proteomes" id="UP000808349">
    <property type="component" value="Unassembled WGS sequence"/>
</dbReference>
<evidence type="ECO:0000313" key="1">
    <source>
        <dbReference type="EMBL" id="MBK9719751.1"/>
    </source>
</evidence>
<comment type="caution">
    <text evidence="1">The sequence shown here is derived from an EMBL/GenBank/DDBJ whole genome shotgun (WGS) entry which is preliminary data.</text>
</comment>
<dbReference type="AlphaFoldDB" id="A0A9D7SE88"/>
<dbReference type="EMBL" id="JADKFW010000021">
    <property type="protein sequence ID" value="MBK9719751.1"/>
    <property type="molecule type" value="Genomic_DNA"/>
</dbReference>
<accession>A0A9D7SE88</accession>
<reference evidence="1 2" key="1">
    <citation type="submission" date="2020-10" db="EMBL/GenBank/DDBJ databases">
        <title>Connecting structure to function with the recovery of over 1000 high-quality activated sludge metagenome-assembled genomes encoding full-length rRNA genes using long-read sequencing.</title>
        <authorList>
            <person name="Singleton C.M."/>
            <person name="Petriglieri F."/>
            <person name="Kristensen J.M."/>
            <person name="Kirkegaard R.H."/>
            <person name="Michaelsen T.Y."/>
            <person name="Andersen M.H."/>
            <person name="Karst S.M."/>
            <person name="Dueholm M.S."/>
            <person name="Nielsen P.H."/>
            <person name="Albertsen M."/>
        </authorList>
    </citation>
    <scope>NUCLEOTIDE SEQUENCE [LARGE SCALE GENOMIC DNA]</scope>
    <source>
        <strain evidence="1">Ribe_18-Q3-R11-54_BAT3C.373</strain>
    </source>
</reference>
<name>A0A9D7SE88_9BACT</name>
<gene>
    <name evidence="1" type="ORF">IPO85_19990</name>
</gene>
<evidence type="ECO:0000313" key="2">
    <source>
        <dbReference type="Proteomes" id="UP000808349"/>
    </source>
</evidence>
<sequence length="221" mass="25805">MKILFTILLSILIIKSVDCQSSPVIFNYDSILSNNSELYYKLTMINTYIRLAKLFGYFDTISIIQIKNEFIYLYKDVSISDFKSSNSNKQTPLTIDYSVSHGSTFLFTKSIISPIETREITYHHDLGNASIGFIKLSNYKFEVLNGRYEERKADGTKVMEGSYCQIDSIYSIIQEEFDPETYESTLIEYKRIKYPIKIGVWKLYNDDGKIIKKEEFEFCKK</sequence>
<organism evidence="1 2">
    <name type="scientific">Candidatus Defluviibacterium haderslevense</name>
    <dbReference type="NCBI Taxonomy" id="2981993"/>
    <lineage>
        <taxon>Bacteria</taxon>
        <taxon>Pseudomonadati</taxon>
        <taxon>Bacteroidota</taxon>
        <taxon>Saprospiria</taxon>
        <taxon>Saprospirales</taxon>
        <taxon>Saprospiraceae</taxon>
        <taxon>Candidatus Defluviibacterium</taxon>
    </lineage>
</organism>
<proteinExistence type="predicted"/>